<dbReference type="EMBL" id="REGN01005365">
    <property type="protein sequence ID" value="RNA13617.1"/>
    <property type="molecule type" value="Genomic_DNA"/>
</dbReference>
<dbReference type="InterPro" id="IPR000742">
    <property type="entry name" value="EGF"/>
</dbReference>
<feature type="domain" description="EGF-like" evidence="9">
    <location>
        <begin position="288"/>
        <end position="328"/>
    </location>
</feature>
<protein>
    <submittedName>
        <fullName evidence="10">Fibrillin-1-like isoform X1</fullName>
    </submittedName>
</protein>
<dbReference type="GO" id="GO:0005509">
    <property type="term" value="F:calcium ion binding"/>
    <property type="evidence" value="ECO:0007669"/>
    <property type="project" value="InterPro"/>
</dbReference>
<sequence length="463" mass="51926">MGNFNENSTDDIVGRDGNVPKDTSEREIFSVCETWKVQSSEDLFVPLLSPSLMARNSESYVPLFIDEIEIDPKVEENCKGNKQCIFDASASGILDIGLKTADDVNEVETVRENKDLSPPIIIFRENSTEINWYDNSSEIEITFEVTDTNKYNYTLQWFKPIAESIPVIGLTATDETNLTSSLFYNNFIICSCQSLSTENTCLFEMISETLDTTAFLVNCECSDYYEGTYCENIRNGCGNGNPCNIVSDFNQSCQPLEVEEQKSTNRSFKCEGPCPVGYVQDENGACIDDLECDRDPPVCKDNSTCIEKVGSFECLCEKGSFYRNETCLKIDYCRTSINNCDSICTSIEDGVECSCYSGFFYNSSTNTCEQNNTFTDCECEQLCGIDSNGTIQCFCRNGFESLNSTHCTDFKECQIDNGGCPETCIEKEGSFECSCRIGRKFNEETQSCEECEPEFYGVNCNQT</sequence>
<evidence type="ECO:0000256" key="3">
    <source>
        <dbReference type="ARBA" id="ARBA00022729"/>
    </source>
</evidence>
<evidence type="ECO:0000256" key="4">
    <source>
        <dbReference type="ARBA" id="ARBA00022737"/>
    </source>
</evidence>
<evidence type="ECO:0000259" key="9">
    <source>
        <dbReference type="PROSITE" id="PS50026"/>
    </source>
</evidence>
<keyword evidence="3" id="KW-0732">Signal</keyword>
<feature type="compositionally biased region" description="Basic and acidic residues" evidence="8">
    <location>
        <begin position="12"/>
        <end position="21"/>
    </location>
</feature>
<evidence type="ECO:0000256" key="8">
    <source>
        <dbReference type="SAM" id="MobiDB-lite"/>
    </source>
</evidence>
<dbReference type="Proteomes" id="UP000276133">
    <property type="component" value="Unassembled WGS sequence"/>
</dbReference>
<organism evidence="10 11">
    <name type="scientific">Brachionus plicatilis</name>
    <name type="common">Marine rotifer</name>
    <name type="synonym">Brachionus muelleri</name>
    <dbReference type="NCBI Taxonomy" id="10195"/>
    <lineage>
        <taxon>Eukaryota</taxon>
        <taxon>Metazoa</taxon>
        <taxon>Spiralia</taxon>
        <taxon>Gnathifera</taxon>
        <taxon>Rotifera</taxon>
        <taxon>Eurotatoria</taxon>
        <taxon>Monogononta</taxon>
        <taxon>Pseudotrocha</taxon>
        <taxon>Ploima</taxon>
        <taxon>Brachionidae</taxon>
        <taxon>Brachionus</taxon>
    </lineage>
</organism>
<feature type="region of interest" description="Disordered" evidence="8">
    <location>
        <begin position="1"/>
        <end position="21"/>
    </location>
</feature>
<dbReference type="PANTHER" id="PTHR24034:SF209">
    <property type="entry name" value="EGF-LIKE DOMAIN-CONTAINING PROTEIN"/>
    <property type="match status" value="1"/>
</dbReference>
<proteinExistence type="predicted"/>
<gene>
    <name evidence="10" type="ORF">BpHYR1_001647</name>
</gene>
<evidence type="ECO:0000313" key="11">
    <source>
        <dbReference type="Proteomes" id="UP000276133"/>
    </source>
</evidence>
<keyword evidence="11" id="KW-1185">Reference proteome</keyword>
<evidence type="ECO:0000256" key="7">
    <source>
        <dbReference type="PROSITE-ProRule" id="PRU00076"/>
    </source>
</evidence>
<evidence type="ECO:0000256" key="1">
    <source>
        <dbReference type="ARBA" id="ARBA00004370"/>
    </source>
</evidence>
<dbReference type="InterPro" id="IPR009030">
    <property type="entry name" value="Growth_fac_rcpt_cys_sf"/>
</dbReference>
<evidence type="ECO:0000256" key="5">
    <source>
        <dbReference type="ARBA" id="ARBA00023136"/>
    </source>
</evidence>
<dbReference type="GO" id="GO:0016020">
    <property type="term" value="C:membrane"/>
    <property type="evidence" value="ECO:0007669"/>
    <property type="project" value="UniProtKB-SubCell"/>
</dbReference>
<comment type="caution">
    <text evidence="10">The sequence shown here is derived from an EMBL/GenBank/DDBJ whole genome shotgun (WGS) entry which is preliminary data.</text>
</comment>
<dbReference type="InterPro" id="IPR001881">
    <property type="entry name" value="EGF-like_Ca-bd_dom"/>
</dbReference>
<accession>A0A3M7QQ84</accession>
<evidence type="ECO:0000256" key="2">
    <source>
        <dbReference type="ARBA" id="ARBA00022536"/>
    </source>
</evidence>
<dbReference type="SUPFAM" id="SSF57196">
    <property type="entry name" value="EGF/Laminin"/>
    <property type="match status" value="1"/>
</dbReference>
<dbReference type="Gene3D" id="2.10.25.10">
    <property type="entry name" value="Laminin"/>
    <property type="match status" value="2"/>
</dbReference>
<dbReference type="InterPro" id="IPR056619">
    <property type="entry name" value="C8-3_MUC4"/>
</dbReference>
<keyword evidence="2 7" id="KW-0245">EGF-like domain</keyword>
<keyword evidence="4" id="KW-0677">Repeat</keyword>
<dbReference type="Pfam" id="PF23263">
    <property type="entry name" value="C8-3_MUC4"/>
    <property type="match status" value="1"/>
</dbReference>
<dbReference type="PANTHER" id="PTHR24034">
    <property type="entry name" value="EGF-LIKE DOMAIN-CONTAINING PROTEIN"/>
    <property type="match status" value="1"/>
</dbReference>
<comment type="caution">
    <text evidence="7">Lacks conserved residue(s) required for the propagation of feature annotation.</text>
</comment>
<dbReference type="OrthoDB" id="10057403at2759"/>
<evidence type="ECO:0000256" key="6">
    <source>
        <dbReference type="ARBA" id="ARBA00023157"/>
    </source>
</evidence>
<comment type="subcellular location">
    <subcellularLocation>
        <location evidence="1">Membrane</location>
    </subcellularLocation>
</comment>
<evidence type="ECO:0000313" key="10">
    <source>
        <dbReference type="EMBL" id="RNA13617.1"/>
    </source>
</evidence>
<keyword evidence="5" id="KW-0472">Membrane</keyword>
<dbReference type="SUPFAM" id="SSF57184">
    <property type="entry name" value="Growth factor receptor domain"/>
    <property type="match status" value="1"/>
</dbReference>
<dbReference type="InterPro" id="IPR050751">
    <property type="entry name" value="ECM_structural_protein"/>
</dbReference>
<feature type="non-terminal residue" evidence="10">
    <location>
        <position position="463"/>
    </location>
</feature>
<dbReference type="SMART" id="SM00181">
    <property type="entry name" value="EGF"/>
    <property type="match status" value="5"/>
</dbReference>
<dbReference type="STRING" id="10195.A0A3M7QQ84"/>
<dbReference type="AlphaFoldDB" id="A0A3M7QQ84"/>
<name>A0A3M7QQ84_BRAPC</name>
<keyword evidence="6" id="KW-1015">Disulfide bond</keyword>
<dbReference type="PROSITE" id="PS50026">
    <property type="entry name" value="EGF_3"/>
    <property type="match status" value="1"/>
</dbReference>
<reference evidence="10 11" key="1">
    <citation type="journal article" date="2018" name="Sci. Rep.">
        <title>Genomic signatures of local adaptation to the degree of environmental predictability in rotifers.</title>
        <authorList>
            <person name="Franch-Gras L."/>
            <person name="Hahn C."/>
            <person name="Garcia-Roger E.M."/>
            <person name="Carmona M.J."/>
            <person name="Serra M."/>
            <person name="Gomez A."/>
        </authorList>
    </citation>
    <scope>NUCLEOTIDE SEQUENCE [LARGE SCALE GENOMIC DNA]</scope>
    <source>
        <strain evidence="10">HYR1</strain>
    </source>
</reference>
<dbReference type="SMART" id="SM00179">
    <property type="entry name" value="EGF_CA"/>
    <property type="match status" value="3"/>
</dbReference>